<dbReference type="InterPro" id="IPR000182">
    <property type="entry name" value="GNAT_dom"/>
</dbReference>
<dbReference type="Pfam" id="PF13527">
    <property type="entry name" value="Acetyltransf_9"/>
    <property type="match status" value="1"/>
</dbReference>
<dbReference type="PANTHER" id="PTHR37817">
    <property type="entry name" value="N-ACETYLTRANSFERASE EIS"/>
    <property type="match status" value="1"/>
</dbReference>
<gene>
    <name evidence="2" type="ORF">GOQ27_09960</name>
</gene>
<dbReference type="Gene3D" id="3.40.630.30">
    <property type="match status" value="2"/>
</dbReference>
<dbReference type="GO" id="GO:0030649">
    <property type="term" value="P:aminoglycoside antibiotic catabolic process"/>
    <property type="evidence" value="ECO:0007669"/>
    <property type="project" value="TreeGrafter"/>
</dbReference>
<dbReference type="PANTHER" id="PTHR37817:SF1">
    <property type="entry name" value="N-ACETYLTRANSFERASE EIS"/>
    <property type="match status" value="1"/>
</dbReference>
<evidence type="ECO:0000259" key="1">
    <source>
        <dbReference type="PROSITE" id="PS51186"/>
    </source>
</evidence>
<proteinExistence type="predicted"/>
<dbReference type="Gene3D" id="3.30.1050.10">
    <property type="entry name" value="SCP2 sterol-binding domain"/>
    <property type="match status" value="1"/>
</dbReference>
<dbReference type="InterPro" id="IPR041380">
    <property type="entry name" value="Acetyltransf_17"/>
</dbReference>
<dbReference type="Proteomes" id="UP000724672">
    <property type="component" value="Unassembled WGS sequence"/>
</dbReference>
<feature type="domain" description="N-acetyltransferase" evidence="1">
    <location>
        <begin position="2"/>
        <end position="160"/>
    </location>
</feature>
<dbReference type="SUPFAM" id="SSF55718">
    <property type="entry name" value="SCP-like"/>
    <property type="match status" value="1"/>
</dbReference>
<dbReference type="InterPro" id="IPR051554">
    <property type="entry name" value="Acetyltransferase_Eis"/>
</dbReference>
<evidence type="ECO:0000313" key="2">
    <source>
        <dbReference type="EMBL" id="MBS4538790.1"/>
    </source>
</evidence>
<dbReference type="GO" id="GO:0034069">
    <property type="term" value="F:aminoglycoside N-acetyltransferase activity"/>
    <property type="evidence" value="ECO:0007669"/>
    <property type="project" value="TreeGrafter"/>
</dbReference>
<keyword evidence="2" id="KW-0808">Transferase</keyword>
<dbReference type="SUPFAM" id="SSF55729">
    <property type="entry name" value="Acyl-CoA N-acyltransferases (Nat)"/>
    <property type="match status" value="1"/>
</dbReference>
<keyword evidence="3" id="KW-1185">Reference proteome</keyword>
<dbReference type="Pfam" id="PF17668">
    <property type="entry name" value="Acetyltransf_17"/>
    <property type="match status" value="1"/>
</dbReference>
<dbReference type="Pfam" id="PF13530">
    <property type="entry name" value="SCP2_2"/>
    <property type="match status" value="1"/>
</dbReference>
<dbReference type="InterPro" id="IPR025559">
    <property type="entry name" value="Eis_dom"/>
</dbReference>
<comment type="caution">
    <text evidence="2">The sequence shown here is derived from an EMBL/GenBank/DDBJ whole genome shotgun (WGS) entry which is preliminary data.</text>
</comment>
<reference evidence="2" key="1">
    <citation type="submission" date="2019-12" db="EMBL/GenBank/DDBJ databases">
        <title>Clostridiaceae gen. nov. sp. nov., isolated from sediment in Xinjiang, China.</title>
        <authorList>
            <person name="Zhang R."/>
        </authorList>
    </citation>
    <scope>NUCLEOTIDE SEQUENCE</scope>
    <source>
        <strain evidence="2">D2Q-11</strain>
    </source>
</reference>
<dbReference type="InterPro" id="IPR016181">
    <property type="entry name" value="Acyl_CoA_acyltransferase"/>
</dbReference>
<dbReference type="PROSITE" id="PS51186">
    <property type="entry name" value="GNAT"/>
    <property type="match status" value="1"/>
</dbReference>
<protein>
    <submittedName>
        <fullName evidence="2">GNAT family N-acetyltransferase</fullName>
        <ecNumber evidence="2">2.3.1.-</ecNumber>
    </submittedName>
</protein>
<dbReference type="AlphaFoldDB" id="A0A942Z9E4"/>
<keyword evidence="2" id="KW-0012">Acyltransferase</keyword>
<sequence>MREIRKLNEEYIDEYTEIAFNAYPSFKDFTKKAMDKYKKEALDILKNDSVVTFYGMFENDKLIGVMRLFDFEMNFFGKIIPVSGIGFLGVHLMHKKKKVARDMLEFYEKHYKNKNVPLGLLLPFRPDFYKKMGYGFGTKMNQYRLPTERLPEYRKESDIRYINEDGLEKILDCHNRVVEKTHGMMKKFGDEIRQIFGDEFNRVIGSYDKEGNIEGYIVFKFLNGKEGNYTINNIYMKELVYENPEVLRKLLGFLRKQDDQVHLIIFNTEDENFYYLFDDPRNDSLNYIPYGYLETNTQAVGVMYKIFDIREAFIQCSHRSYNKANIRVRFLIEDSFIAKKEEEIIVKFENGRAILDEEKFDVTVKMDISDFSSLFLGATSLKGLWSLGLVEIDKGEYLDELDRAFYYSQKPVCYTDF</sequence>
<dbReference type="InterPro" id="IPR036527">
    <property type="entry name" value="SCP2_sterol-bd_dom_sf"/>
</dbReference>
<dbReference type="EMBL" id="WSFT01000037">
    <property type="protein sequence ID" value="MBS4538790.1"/>
    <property type="molecule type" value="Genomic_DNA"/>
</dbReference>
<evidence type="ECO:0000313" key="3">
    <source>
        <dbReference type="Proteomes" id="UP000724672"/>
    </source>
</evidence>
<name>A0A942Z9E4_9FIRM</name>
<dbReference type="RefSeq" id="WP_203366713.1">
    <property type="nucleotide sequence ID" value="NZ_WSFT01000037.1"/>
</dbReference>
<organism evidence="2 3">
    <name type="scientific">Anaeromonas frigoriresistens</name>
    <dbReference type="NCBI Taxonomy" id="2683708"/>
    <lineage>
        <taxon>Bacteria</taxon>
        <taxon>Bacillati</taxon>
        <taxon>Bacillota</taxon>
        <taxon>Tissierellia</taxon>
        <taxon>Tissierellales</taxon>
        <taxon>Thermohalobacteraceae</taxon>
        <taxon>Anaeromonas</taxon>
    </lineage>
</organism>
<accession>A0A942Z9E4</accession>
<dbReference type="EC" id="2.3.1.-" evidence="2"/>